<evidence type="ECO:0000313" key="7">
    <source>
        <dbReference type="EMBL" id="QNQ08651.1"/>
    </source>
</evidence>
<keyword evidence="8" id="KW-1185">Reference proteome</keyword>
<name>A0A7H0LG48_9SPHN</name>
<proteinExistence type="predicted"/>
<dbReference type="RefSeq" id="WP_187760979.1">
    <property type="nucleotide sequence ID" value="NZ_CP061038.1"/>
</dbReference>
<dbReference type="InterPro" id="IPR036259">
    <property type="entry name" value="MFS_trans_sf"/>
</dbReference>
<feature type="domain" description="Major facilitator superfamily (MFS) profile" evidence="6">
    <location>
        <begin position="23"/>
        <end position="423"/>
    </location>
</feature>
<dbReference type="SUPFAM" id="SSF103473">
    <property type="entry name" value="MFS general substrate transporter"/>
    <property type="match status" value="1"/>
</dbReference>
<dbReference type="KEGG" id="spap:H3Z74_18160"/>
<organism evidence="7 8">
    <name type="scientific">Sphingomonas alpina</name>
    <dbReference type="NCBI Taxonomy" id="653931"/>
    <lineage>
        <taxon>Bacteria</taxon>
        <taxon>Pseudomonadati</taxon>
        <taxon>Pseudomonadota</taxon>
        <taxon>Alphaproteobacteria</taxon>
        <taxon>Sphingomonadales</taxon>
        <taxon>Sphingomonadaceae</taxon>
        <taxon>Sphingomonas</taxon>
    </lineage>
</organism>
<dbReference type="GO" id="GO:0016020">
    <property type="term" value="C:membrane"/>
    <property type="evidence" value="ECO:0007669"/>
    <property type="project" value="UniProtKB-SubCell"/>
</dbReference>
<evidence type="ECO:0000256" key="3">
    <source>
        <dbReference type="ARBA" id="ARBA00022989"/>
    </source>
</evidence>
<dbReference type="PANTHER" id="PTHR11662:SF285">
    <property type="entry name" value="HEXURONATE TRANSPORTER"/>
    <property type="match status" value="1"/>
</dbReference>
<dbReference type="InterPro" id="IPR050382">
    <property type="entry name" value="MFS_Na/Anion_cotransporter"/>
</dbReference>
<evidence type="ECO:0000256" key="2">
    <source>
        <dbReference type="ARBA" id="ARBA00022692"/>
    </source>
</evidence>
<sequence length="439" mass="47365">MSGESDAIVAGAARRARGYRWVICGLLFAATAINYIDRQMIGVLKPLLQSDLGWSEGQYADIVFWFQAAYALGYIGMGRFMDFAGARFGYAAAFAFWTLAHVAHGLVHSVAQFAMVRFALGLGESGNFPAGLKAVAEWFPQRERALAIGIFNAGANVGAIVTPLLIPAVALAYGWRFAFVATGLLSIVWLVAWIAIYRAPEKHDRVSAEELALIRSDPEPSVERLPWRRLFAVRETWAYAVPKFLTDPIWWMFLFWLPDFLGRRYGLDLRSFGPPLVVIYVLSDAGSVIGGWASSRMIKAGLTPNRARKFTMLACAVAVLPIVTVQYVDSLWVAVLLIGLATAGHQAFSANLLTLPSDIFPRAAVGSVVGIGGTAGAIGGMLIAKFIGYVLDVSGSYALVFAVAGGAYFVALAALHLLSPRLIPVNPGATPPPLIEDRP</sequence>
<feature type="transmembrane region" description="Helical" evidence="5">
    <location>
        <begin position="310"/>
        <end position="328"/>
    </location>
</feature>
<dbReference type="Gene3D" id="1.20.1250.20">
    <property type="entry name" value="MFS general substrate transporter like domains"/>
    <property type="match status" value="2"/>
</dbReference>
<keyword evidence="4 5" id="KW-0472">Membrane</keyword>
<dbReference type="PANTHER" id="PTHR11662">
    <property type="entry name" value="SOLUTE CARRIER FAMILY 17"/>
    <property type="match status" value="1"/>
</dbReference>
<feature type="transmembrane region" description="Helical" evidence="5">
    <location>
        <begin position="334"/>
        <end position="353"/>
    </location>
</feature>
<feature type="transmembrane region" description="Helical" evidence="5">
    <location>
        <begin position="177"/>
        <end position="197"/>
    </location>
</feature>
<evidence type="ECO:0000256" key="4">
    <source>
        <dbReference type="ARBA" id="ARBA00023136"/>
    </source>
</evidence>
<evidence type="ECO:0000313" key="8">
    <source>
        <dbReference type="Proteomes" id="UP000516148"/>
    </source>
</evidence>
<dbReference type="AlphaFoldDB" id="A0A7H0LG48"/>
<feature type="transmembrane region" description="Helical" evidence="5">
    <location>
        <begin position="88"/>
        <end position="107"/>
    </location>
</feature>
<dbReference type="InterPro" id="IPR011701">
    <property type="entry name" value="MFS"/>
</dbReference>
<protein>
    <submittedName>
        <fullName evidence="7">MFS transporter</fullName>
    </submittedName>
</protein>
<dbReference type="GO" id="GO:0015134">
    <property type="term" value="F:hexuronate transmembrane transporter activity"/>
    <property type="evidence" value="ECO:0007669"/>
    <property type="project" value="TreeGrafter"/>
</dbReference>
<gene>
    <name evidence="7" type="ORF">H3Z74_18160</name>
</gene>
<accession>A0A7H0LG48</accession>
<feature type="transmembrane region" description="Helical" evidence="5">
    <location>
        <begin position="365"/>
        <end position="391"/>
    </location>
</feature>
<comment type="subcellular location">
    <subcellularLocation>
        <location evidence="1">Membrane</location>
        <topology evidence="1">Multi-pass membrane protein</topology>
    </subcellularLocation>
</comment>
<evidence type="ECO:0000256" key="1">
    <source>
        <dbReference type="ARBA" id="ARBA00004141"/>
    </source>
</evidence>
<keyword evidence="3 5" id="KW-1133">Transmembrane helix</keyword>
<reference evidence="7 8" key="1">
    <citation type="submission" date="2020-09" db="EMBL/GenBank/DDBJ databases">
        <title>Sphingomonas sp., a new species isolated from pork steak.</title>
        <authorList>
            <person name="Heidler von Heilborn D."/>
        </authorList>
    </citation>
    <scope>NUCLEOTIDE SEQUENCE [LARGE SCALE GENOMIC DNA]</scope>
    <source>
        <strain evidence="8">S8-3T</strain>
    </source>
</reference>
<feature type="transmembrane region" description="Helical" evidence="5">
    <location>
        <begin position="18"/>
        <end position="36"/>
    </location>
</feature>
<dbReference type="PROSITE" id="PS50850">
    <property type="entry name" value="MFS"/>
    <property type="match status" value="1"/>
</dbReference>
<dbReference type="InterPro" id="IPR020846">
    <property type="entry name" value="MFS_dom"/>
</dbReference>
<dbReference type="Proteomes" id="UP000516148">
    <property type="component" value="Chromosome"/>
</dbReference>
<feature type="transmembrane region" description="Helical" evidence="5">
    <location>
        <begin position="277"/>
        <end position="298"/>
    </location>
</feature>
<evidence type="ECO:0000256" key="5">
    <source>
        <dbReference type="SAM" id="Phobius"/>
    </source>
</evidence>
<feature type="transmembrane region" description="Helical" evidence="5">
    <location>
        <begin position="237"/>
        <end position="257"/>
    </location>
</feature>
<dbReference type="EMBL" id="CP061038">
    <property type="protein sequence ID" value="QNQ08651.1"/>
    <property type="molecule type" value="Genomic_DNA"/>
</dbReference>
<feature type="transmembrane region" description="Helical" evidence="5">
    <location>
        <begin position="146"/>
        <end position="171"/>
    </location>
</feature>
<feature type="transmembrane region" description="Helical" evidence="5">
    <location>
        <begin position="397"/>
        <end position="418"/>
    </location>
</feature>
<evidence type="ECO:0000259" key="6">
    <source>
        <dbReference type="PROSITE" id="PS50850"/>
    </source>
</evidence>
<dbReference type="Pfam" id="PF07690">
    <property type="entry name" value="MFS_1"/>
    <property type="match status" value="1"/>
</dbReference>
<dbReference type="CDD" id="cd17319">
    <property type="entry name" value="MFS_ExuT_GudP_like"/>
    <property type="match status" value="1"/>
</dbReference>
<keyword evidence="2 5" id="KW-0812">Transmembrane</keyword>